<dbReference type="OrthoDB" id="2472711at2"/>
<comment type="caution">
    <text evidence="1">The sequence shown here is derived from an EMBL/GenBank/DDBJ whole genome shotgun (WGS) entry which is preliminary data.</text>
</comment>
<gene>
    <name evidence="1" type="ORF">EDM56_30585</name>
</gene>
<keyword evidence="2" id="KW-1185">Reference proteome</keyword>
<name>A0A3M8CUN4_9BACL</name>
<dbReference type="RefSeq" id="WP_122921714.1">
    <property type="nucleotide sequence ID" value="NZ_RHHQ01000033.1"/>
</dbReference>
<protein>
    <submittedName>
        <fullName evidence="1">Uncharacterized protein</fullName>
    </submittedName>
</protein>
<dbReference type="AlphaFoldDB" id="A0A3M8CUN4"/>
<dbReference type="EMBL" id="RHHQ01000033">
    <property type="protein sequence ID" value="RNB78545.1"/>
    <property type="molecule type" value="Genomic_DNA"/>
</dbReference>
<reference evidence="1 2" key="1">
    <citation type="submission" date="2018-10" db="EMBL/GenBank/DDBJ databases">
        <title>Phylogenomics of Brevibacillus.</title>
        <authorList>
            <person name="Dunlap C."/>
        </authorList>
    </citation>
    <scope>NUCLEOTIDE SEQUENCE [LARGE SCALE GENOMIC DNA]</scope>
    <source>
        <strain evidence="1 2">JCM 15716</strain>
    </source>
</reference>
<evidence type="ECO:0000313" key="2">
    <source>
        <dbReference type="Proteomes" id="UP000271031"/>
    </source>
</evidence>
<evidence type="ECO:0000313" key="1">
    <source>
        <dbReference type="EMBL" id="RNB78545.1"/>
    </source>
</evidence>
<proteinExistence type="predicted"/>
<accession>A0A3M8CUN4</accession>
<sequence>MFTKSEVNEKLLEWLAWRLTMKSLRQDAGVMETASHLKLGIGYGLVLRELSETATTREQAAYTAMQTGGITVLGVKEDRGETFVWWKQRGRPDMYRIADQLLQPAAQMKLGELIEKQ</sequence>
<organism evidence="1 2">
    <name type="scientific">Brevibacillus fluminis</name>
    <dbReference type="NCBI Taxonomy" id="511487"/>
    <lineage>
        <taxon>Bacteria</taxon>
        <taxon>Bacillati</taxon>
        <taxon>Bacillota</taxon>
        <taxon>Bacilli</taxon>
        <taxon>Bacillales</taxon>
        <taxon>Paenibacillaceae</taxon>
        <taxon>Brevibacillus</taxon>
    </lineage>
</organism>
<dbReference type="Proteomes" id="UP000271031">
    <property type="component" value="Unassembled WGS sequence"/>
</dbReference>